<dbReference type="AlphaFoldDB" id="A0A1I5XKJ2"/>
<dbReference type="SUPFAM" id="SSF111369">
    <property type="entry name" value="HlyD-like secretion proteins"/>
    <property type="match status" value="1"/>
</dbReference>
<evidence type="ECO:0000259" key="5">
    <source>
        <dbReference type="Pfam" id="PF25954"/>
    </source>
</evidence>
<dbReference type="Gene3D" id="1.10.287.470">
    <property type="entry name" value="Helix hairpin bin"/>
    <property type="match status" value="1"/>
</dbReference>
<gene>
    <name evidence="7" type="ORF">SAMN04515674_11536</name>
</gene>
<dbReference type="EMBL" id="FOXH01000015">
    <property type="protein sequence ID" value="SFQ32501.1"/>
    <property type="molecule type" value="Genomic_DNA"/>
</dbReference>
<dbReference type="Pfam" id="PF25954">
    <property type="entry name" value="Beta-barrel_RND_2"/>
    <property type="match status" value="1"/>
</dbReference>
<evidence type="ECO:0000256" key="3">
    <source>
        <dbReference type="ARBA" id="ARBA00022448"/>
    </source>
</evidence>
<dbReference type="PROSITE" id="PS51257">
    <property type="entry name" value="PROKAR_LIPOPROTEIN"/>
    <property type="match status" value="1"/>
</dbReference>
<comment type="subcellular location">
    <subcellularLocation>
        <location evidence="1">Cell envelope</location>
    </subcellularLocation>
</comment>
<evidence type="ECO:0000256" key="2">
    <source>
        <dbReference type="ARBA" id="ARBA00009477"/>
    </source>
</evidence>
<dbReference type="NCBIfam" id="TIGR01730">
    <property type="entry name" value="RND_mfp"/>
    <property type="match status" value="1"/>
</dbReference>
<sequence length="372" mass="40139">MKTKYLLLSTVLLIASCSKPTDKKAELASLKTQQKELEGKIKVLEKELGAGSEGKKENEKIVAVTVTPLASQNFKHFVEVQGVVEAENTINVGPQTGGAITSLLVKVGDPVSKGQLIATIDNSILKESLEEIKQQLSLATTLYEKQKSLWDQQIGTEVQFLTAKSNKESLERRIATMKAQLALTRVTAPIAGTVEIVRLKEGEMATPGMGIIQLVNLGKLKITSKVADTYLGSVKKGDNLVIKFPDINKELDANISVVSKTVNAVTRTFDVEARIPNASGLLKPNQLAVLKINDQSKNSAIVINQNIIQKTESGDIVYVAGEEAGKKVAKARKVKTGLSYNGQIEILEGLSTGDQIITEGFQELVDGQAISF</sequence>
<evidence type="ECO:0000256" key="1">
    <source>
        <dbReference type="ARBA" id="ARBA00004196"/>
    </source>
</evidence>
<dbReference type="PANTHER" id="PTHR30469:SF15">
    <property type="entry name" value="HLYD FAMILY OF SECRETION PROTEINS"/>
    <property type="match status" value="1"/>
</dbReference>
<name>A0A1I5XKJ2_9BACT</name>
<evidence type="ECO:0000259" key="4">
    <source>
        <dbReference type="Pfam" id="PF25917"/>
    </source>
</evidence>
<accession>A0A1I5XKJ2</accession>
<dbReference type="PANTHER" id="PTHR30469">
    <property type="entry name" value="MULTIDRUG RESISTANCE PROTEIN MDTA"/>
    <property type="match status" value="1"/>
</dbReference>
<reference evidence="7 8" key="1">
    <citation type="submission" date="2016-10" db="EMBL/GenBank/DDBJ databases">
        <authorList>
            <person name="de Groot N.N."/>
        </authorList>
    </citation>
    <scope>NUCLEOTIDE SEQUENCE [LARGE SCALE GENOMIC DNA]</scope>
    <source>
        <strain evidence="8">E92,LMG 26720,CCM 7988</strain>
    </source>
</reference>
<dbReference type="RefSeq" id="WP_092019018.1">
    <property type="nucleotide sequence ID" value="NZ_FOXH01000015.1"/>
</dbReference>
<dbReference type="STRING" id="1079859.SAMN04515674_11536"/>
<dbReference type="Gene3D" id="2.40.30.170">
    <property type="match status" value="1"/>
</dbReference>
<dbReference type="GO" id="GO:0015562">
    <property type="term" value="F:efflux transmembrane transporter activity"/>
    <property type="evidence" value="ECO:0007669"/>
    <property type="project" value="TreeGrafter"/>
</dbReference>
<comment type="similarity">
    <text evidence="2">Belongs to the membrane fusion protein (MFP) (TC 8.A.1) family.</text>
</comment>
<dbReference type="Gene3D" id="2.40.420.20">
    <property type="match status" value="1"/>
</dbReference>
<evidence type="ECO:0000313" key="7">
    <source>
        <dbReference type="EMBL" id="SFQ32501.1"/>
    </source>
</evidence>
<dbReference type="GO" id="GO:1990281">
    <property type="term" value="C:efflux pump complex"/>
    <property type="evidence" value="ECO:0007669"/>
    <property type="project" value="TreeGrafter"/>
</dbReference>
<dbReference type="InterPro" id="IPR006143">
    <property type="entry name" value="RND_pump_MFP"/>
</dbReference>
<proteinExistence type="inferred from homology"/>
<dbReference type="InterPro" id="IPR058792">
    <property type="entry name" value="Beta-barrel_RND_2"/>
</dbReference>
<dbReference type="Pfam" id="PF25967">
    <property type="entry name" value="RND-MFP_C"/>
    <property type="match status" value="1"/>
</dbReference>
<dbReference type="Gene3D" id="2.40.50.100">
    <property type="match status" value="1"/>
</dbReference>
<keyword evidence="3" id="KW-0813">Transport</keyword>
<protein>
    <submittedName>
        <fullName evidence="7">RND family efflux transporter, MFP subunit</fullName>
    </submittedName>
</protein>
<dbReference type="Proteomes" id="UP000199306">
    <property type="component" value="Unassembled WGS sequence"/>
</dbReference>
<dbReference type="InterPro" id="IPR058625">
    <property type="entry name" value="MdtA-like_BSH"/>
</dbReference>
<feature type="domain" description="Multidrug resistance protein MdtA-like C-terminal permuted SH3" evidence="6">
    <location>
        <begin position="300"/>
        <end position="362"/>
    </location>
</feature>
<feature type="domain" description="CusB-like beta-barrel" evidence="5">
    <location>
        <begin position="225"/>
        <end position="295"/>
    </location>
</feature>
<keyword evidence="8" id="KW-1185">Reference proteome</keyword>
<evidence type="ECO:0000259" key="6">
    <source>
        <dbReference type="Pfam" id="PF25967"/>
    </source>
</evidence>
<organism evidence="7 8">
    <name type="scientific">Pseudarcicella hirudinis</name>
    <dbReference type="NCBI Taxonomy" id="1079859"/>
    <lineage>
        <taxon>Bacteria</taxon>
        <taxon>Pseudomonadati</taxon>
        <taxon>Bacteroidota</taxon>
        <taxon>Cytophagia</taxon>
        <taxon>Cytophagales</taxon>
        <taxon>Flectobacillaceae</taxon>
        <taxon>Pseudarcicella</taxon>
    </lineage>
</organism>
<feature type="domain" description="Multidrug resistance protein MdtA-like barrel-sandwich hybrid" evidence="4">
    <location>
        <begin position="88"/>
        <end position="208"/>
    </location>
</feature>
<evidence type="ECO:0000313" key="8">
    <source>
        <dbReference type="Proteomes" id="UP000199306"/>
    </source>
</evidence>
<dbReference type="InterPro" id="IPR058627">
    <property type="entry name" value="MdtA-like_C"/>
</dbReference>
<dbReference type="OrthoDB" id="9806939at2"/>
<dbReference type="Pfam" id="PF25917">
    <property type="entry name" value="BSH_RND"/>
    <property type="match status" value="1"/>
</dbReference>